<sequence length="654" mass="76619">MAKTLKSRVLKIRNFKNIGVSLKDNEYQEIYLNGYWNDKIIGNIVILIGENNVGKSNILRAMNIIKVKNIDTNSKSNKELLINSQPNNVQYINSALEIKLMDKEYQYGISFENDNIYIINNFPNERINKIIKKIKEDMIRLLDKYISIVKNLEPYNEQNKFKNSFERKIDNLNSINLEELKFEQLKEDYKRLEGQITNFRGFCNNNYNDLKDLQQEEDFLDMEEIQLEVEEIQKESESGEEMQSNTLMHTKIPSIIYYKRMNLQDNDLTISKEDIDKDNKTNFFTPLFNKIEGGIEYIKTAYYSSKTTVINELKKSLYTRIKETFSKEFNMLSSKVFGKHEYDFKIEFDGEYIKLLIERDNESITLSEQSEGFIWFFEFFFQFYFIYDLQVGDIVLIDEPESHLSIPSIRELRNILKEIAKEKGITFITTTHSPFFVDIDYLDEIKIVKKKKEGYGVEIVNFGDIDTHKEADTLKEIIDAFGLGNLNRDIITNPNNKVIFVEGITDYNYLIAFKKLYEYKNNGENLNLSFLPIAGLGKMHENHNEELKNKIKLLSKLLNNVVVLTDGGETANIFKELSLSEEKLNVIKLTDIDNNFEKIESLFSESDKENFESIIKNKSLKASSLFKNIILDLDKELDKETINNFNKVLLYLTK</sequence>
<dbReference type="AlphaFoldDB" id="A0A5C8F9M2"/>
<evidence type="ECO:0000313" key="3">
    <source>
        <dbReference type="EMBL" id="TXJ46676.1"/>
    </source>
</evidence>
<dbReference type="PANTHER" id="PTHR43581">
    <property type="entry name" value="ATP/GTP PHOSPHATASE"/>
    <property type="match status" value="1"/>
</dbReference>
<feature type="domain" description="Endonuclease GajA/Old nuclease/RecF-like AAA" evidence="2">
    <location>
        <begin position="10"/>
        <end position="437"/>
    </location>
</feature>
<comment type="caution">
    <text evidence="3">The sequence shown here is derived from an EMBL/GenBank/DDBJ whole genome shotgun (WGS) entry which is preliminary data.</text>
</comment>
<evidence type="ECO:0000259" key="2">
    <source>
        <dbReference type="Pfam" id="PF13175"/>
    </source>
</evidence>
<proteinExistence type="predicted"/>
<dbReference type="PANTHER" id="PTHR43581:SF4">
    <property type="entry name" value="ATP_GTP PHOSPHATASE"/>
    <property type="match status" value="1"/>
</dbReference>
<evidence type="ECO:0000313" key="4">
    <source>
        <dbReference type="Proteomes" id="UP000324574"/>
    </source>
</evidence>
<dbReference type="InterPro" id="IPR027417">
    <property type="entry name" value="P-loop_NTPase"/>
</dbReference>
<reference evidence="3 4" key="1">
    <citation type="journal article" date="1992" name="Lakartidningen">
        <title>[Penicillin V and not amoxicillin is the first choice preparation in acute otitis].</title>
        <authorList>
            <person name="Kamme C."/>
            <person name="Lundgren K."/>
            <person name="Prellner K."/>
        </authorList>
    </citation>
    <scope>NUCLEOTIDE SEQUENCE [LARGE SCALE GENOMIC DNA]</scope>
    <source>
        <strain evidence="3 4">PC3714II</strain>
    </source>
</reference>
<organism evidence="3 4">
    <name type="scientific">Brachyspira aalborgi</name>
    <dbReference type="NCBI Taxonomy" id="29522"/>
    <lineage>
        <taxon>Bacteria</taxon>
        <taxon>Pseudomonadati</taxon>
        <taxon>Spirochaetota</taxon>
        <taxon>Spirochaetia</taxon>
        <taxon>Brachyspirales</taxon>
        <taxon>Brachyspiraceae</taxon>
        <taxon>Brachyspira</taxon>
    </lineage>
</organism>
<evidence type="ECO:0000256" key="1">
    <source>
        <dbReference type="SAM" id="Coils"/>
    </source>
</evidence>
<dbReference type="InterPro" id="IPR051396">
    <property type="entry name" value="Bact_Antivir_Def_Nuclease"/>
</dbReference>
<dbReference type="Gene3D" id="3.40.50.300">
    <property type="entry name" value="P-loop containing nucleotide triphosphate hydrolases"/>
    <property type="match status" value="2"/>
</dbReference>
<dbReference type="EMBL" id="SAYG01000002">
    <property type="protein sequence ID" value="TXJ46676.1"/>
    <property type="molecule type" value="Genomic_DNA"/>
</dbReference>
<dbReference type="SUPFAM" id="SSF52540">
    <property type="entry name" value="P-loop containing nucleoside triphosphate hydrolases"/>
    <property type="match status" value="1"/>
</dbReference>
<dbReference type="RefSeq" id="WP_147525594.1">
    <property type="nucleotide sequence ID" value="NZ_SAYG01000002.1"/>
</dbReference>
<protein>
    <recommendedName>
        <fullName evidence="2">Endonuclease GajA/Old nuclease/RecF-like AAA domain-containing protein</fullName>
    </recommendedName>
</protein>
<gene>
    <name evidence="3" type="ORF">EPJ70_00595</name>
</gene>
<accession>A0A5C8F9M2</accession>
<name>A0A5C8F9M2_9SPIR</name>
<dbReference type="Proteomes" id="UP000324574">
    <property type="component" value="Unassembled WGS sequence"/>
</dbReference>
<dbReference type="InterPro" id="IPR041685">
    <property type="entry name" value="AAA_GajA/Old/RecF-like"/>
</dbReference>
<feature type="coiled-coil region" evidence="1">
    <location>
        <begin position="175"/>
        <end position="242"/>
    </location>
</feature>
<dbReference type="Pfam" id="PF13175">
    <property type="entry name" value="AAA_15"/>
    <property type="match status" value="1"/>
</dbReference>
<keyword evidence="1" id="KW-0175">Coiled coil</keyword>
<dbReference type="CDD" id="cd00267">
    <property type="entry name" value="ABC_ATPase"/>
    <property type="match status" value="1"/>
</dbReference>